<evidence type="ECO:0000313" key="2">
    <source>
        <dbReference type="Proteomes" id="UP001267290"/>
    </source>
</evidence>
<dbReference type="EMBL" id="JAVDSB010000001">
    <property type="protein sequence ID" value="MDR6550024.1"/>
    <property type="molecule type" value="Genomic_DNA"/>
</dbReference>
<proteinExistence type="predicted"/>
<protein>
    <recommendedName>
        <fullName evidence="3">RNA polymerase sigma-70 region 4 domain-containing protein</fullName>
    </recommendedName>
</protein>
<organism evidence="1 2">
    <name type="scientific">Paenibacillus qinlingensis</name>
    <dbReference type="NCBI Taxonomy" id="1837343"/>
    <lineage>
        <taxon>Bacteria</taxon>
        <taxon>Bacillati</taxon>
        <taxon>Bacillota</taxon>
        <taxon>Bacilli</taxon>
        <taxon>Bacillales</taxon>
        <taxon>Paenibacillaceae</taxon>
        <taxon>Paenibacillus</taxon>
    </lineage>
</organism>
<name>A0ABU1NRP8_9BACL</name>
<evidence type="ECO:0000313" key="1">
    <source>
        <dbReference type="EMBL" id="MDR6550024.1"/>
    </source>
</evidence>
<sequence length="67" mass="7505">MTKRQDAKKLHGNCKITDEQVREIYARGHKGESQTALGKEFGVTQGHVGYILKRHTRLKALLGGSEQ</sequence>
<dbReference type="RefSeq" id="WP_310224390.1">
    <property type="nucleotide sequence ID" value="NZ_JAVDSB010000001.1"/>
</dbReference>
<dbReference type="Proteomes" id="UP001267290">
    <property type="component" value="Unassembled WGS sequence"/>
</dbReference>
<reference evidence="1 2" key="1">
    <citation type="submission" date="2023-07" db="EMBL/GenBank/DDBJ databases">
        <title>Sorghum-associated microbial communities from plants grown in Nebraska, USA.</title>
        <authorList>
            <person name="Schachtman D."/>
        </authorList>
    </citation>
    <scope>NUCLEOTIDE SEQUENCE [LARGE SCALE GENOMIC DNA]</scope>
    <source>
        <strain evidence="1 2">CC258</strain>
    </source>
</reference>
<evidence type="ECO:0008006" key="3">
    <source>
        <dbReference type="Google" id="ProtNLM"/>
    </source>
</evidence>
<accession>A0ABU1NRP8</accession>
<comment type="caution">
    <text evidence="1">The sequence shown here is derived from an EMBL/GenBank/DDBJ whole genome shotgun (WGS) entry which is preliminary data.</text>
</comment>
<gene>
    <name evidence="1" type="ORF">J2736_001207</name>
</gene>
<keyword evidence="2" id="KW-1185">Reference proteome</keyword>